<protein>
    <submittedName>
        <fullName evidence="2">Uncharacterized protein</fullName>
    </submittedName>
</protein>
<feature type="signal peptide" evidence="1">
    <location>
        <begin position="1"/>
        <end position="17"/>
    </location>
</feature>
<keyword evidence="1" id="KW-0732">Signal</keyword>
<organism evidence="2 3">
    <name type="scientific">Deinococcus psychrotolerans</name>
    <dbReference type="NCBI Taxonomy" id="2489213"/>
    <lineage>
        <taxon>Bacteria</taxon>
        <taxon>Thermotogati</taxon>
        <taxon>Deinococcota</taxon>
        <taxon>Deinococci</taxon>
        <taxon>Deinococcales</taxon>
        <taxon>Deinococcaceae</taxon>
        <taxon>Deinococcus</taxon>
    </lineage>
</organism>
<sequence length="147" mass="16245">MILLAAVAALATSVGSAQCVARPSLSFNGQVKISYPKGGGGASVVQFCDAAAQRFKQDFLIQSKKAGYNVKWVEYYRVANWVSTFHDSIYQTRALGFQQQNFKQFTVQNWRDMETVVYGNSSGKYVGMISRTVPGTKNTSEFVLYGN</sequence>
<evidence type="ECO:0000256" key="1">
    <source>
        <dbReference type="SAM" id="SignalP"/>
    </source>
</evidence>
<proteinExistence type="predicted"/>
<dbReference type="KEGG" id="dph:EHF33_05460"/>
<evidence type="ECO:0000313" key="3">
    <source>
        <dbReference type="Proteomes" id="UP000276417"/>
    </source>
</evidence>
<dbReference type="EMBL" id="CP034183">
    <property type="protein sequence ID" value="AZI42266.1"/>
    <property type="molecule type" value="Genomic_DNA"/>
</dbReference>
<name>A0A3G8YM86_9DEIO</name>
<reference evidence="2 3" key="1">
    <citation type="submission" date="2018-11" db="EMBL/GenBank/DDBJ databases">
        <title>Deinococcus shelandsis sp. nov., isolated from South Shetland Islands soil of Antarctica.</title>
        <authorList>
            <person name="Tian J."/>
        </authorList>
    </citation>
    <scope>NUCLEOTIDE SEQUENCE [LARGE SCALE GENOMIC DNA]</scope>
    <source>
        <strain evidence="2 3">S14-83T</strain>
    </source>
</reference>
<keyword evidence="3" id="KW-1185">Reference proteome</keyword>
<dbReference type="AlphaFoldDB" id="A0A3G8YM86"/>
<dbReference type="Proteomes" id="UP000276417">
    <property type="component" value="Chromosome 1"/>
</dbReference>
<feature type="chain" id="PRO_5018052787" evidence="1">
    <location>
        <begin position="18"/>
        <end position="147"/>
    </location>
</feature>
<dbReference type="RefSeq" id="WP_124868600.1">
    <property type="nucleotide sequence ID" value="NZ_CP034183.1"/>
</dbReference>
<evidence type="ECO:0000313" key="2">
    <source>
        <dbReference type="EMBL" id="AZI42266.1"/>
    </source>
</evidence>
<dbReference type="OrthoDB" id="67617at2"/>
<gene>
    <name evidence="2" type="ORF">EHF33_05460</name>
</gene>
<accession>A0A3G8YM86</accession>